<keyword evidence="5" id="KW-0046">Antibiotic resistance</keyword>
<dbReference type="AlphaFoldDB" id="A0A3L7ARL0"/>
<dbReference type="RefSeq" id="WP_121688265.1">
    <property type="nucleotide sequence ID" value="NZ_RCUY01000005.1"/>
</dbReference>
<protein>
    <recommendedName>
        <fullName evidence="6">Transport permease protein</fullName>
    </recommendedName>
</protein>
<dbReference type="Pfam" id="PF01061">
    <property type="entry name" value="ABC2_membrane"/>
    <property type="match status" value="1"/>
</dbReference>
<feature type="transmembrane region" description="Helical" evidence="6">
    <location>
        <begin position="21"/>
        <end position="44"/>
    </location>
</feature>
<dbReference type="InterPro" id="IPR051784">
    <property type="entry name" value="Nod_factor_ABC_transporter"/>
</dbReference>
<evidence type="ECO:0000256" key="6">
    <source>
        <dbReference type="RuleBase" id="RU361157"/>
    </source>
</evidence>
<dbReference type="PIRSF" id="PIRSF006648">
    <property type="entry name" value="DrrB"/>
    <property type="match status" value="1"/>
</dbReference>
<evidence type="ECO:0000256" key="3">
    <source>
        <dbReference type="ARBA" id="ARBA00022989"/>
    </source>
</evidence>
<feature type="domain" description="ABC transmembrane type-2" evidence="7">
    <location>
        <begin position="20"/>
        <end position="289"/>
    </location>
</feature>
<sequence>MSTLWTLTRRNLRLFFRDRMRVFFSLLSALILVALYVFFLGNQITSSVTAQLPGAPAEDVDRFIRAWVFAGVIMITSLTASLGAMAVFVDDRVAHRFDDFLVAPPRRGYLTLGYLLAAFLVAALISLLLLAAAQITLAITGGGMTLGELASAAGITLLCCLVFAALSALAASFIASAGAFAALSTIVGTGVGFLAGAYVPLGTLPAGVAKVLTLLPFAQAASLVRGPLTAGPLDALDAAQPGAGESLATYFGVHAMVGDTELGVPLLIAILSGLGILFLLLAIGRFGRRLRTV</sequence>
<dbReference type="InterPro" id="IPR013525">
    <property type="entry name" value="ABC2_TM"/>
</dbReference>
<keyword evidence="6" id="KW-1003">Cell membrane</keyword>
<organism evidence="8 9">
    <name type="scientific">Mycetocola lacteus</name>
    <dbReference type="NCBI Taxonomy" id="76637"/>
    <lineage>
        <taxon>Bacteria</taxon>
        <taxon>Bacillati</taxon>
        <taxon>Actinomycetota</taxon>
        <taxon>Actinomycetes</taxon>
        <taxon>Micrococcales</taxon>
        <taxon>Microbacteriaceae</taxon>
        <taxon>Mycetocola</taxon>
    </lineage>
</organism>
<feature type="transmembrane region" description="Helical" evidence="6">
    <location>
        <begin position="178"/>
        <end position="199"/>
    </location>
</feature>
<keyword evidence="6" id="KW-0813">Transport</keyword>
<dbReference type="GO" id="GO:0046677">
    <property type="term" value="P:response to antibiotic"/>
    <property type="evidence" value="ECO:0007669"/>
    <property type="project" value="UniProtKB-KW"/>
</dbReference>
<comment type="caution">
    <text evidence="8">The sequence shown here is derived from an EMBL/GenBank/DDBJ whole genome shotgun (WGS) entry which is preliminary data.</text>
</comment>
<dbReference type="PROSITE" id="PS51012">
    <property type="entry name" value="ABC_TM2"/>
    <property type="match status" value="1"/>
</dbReference>
<evidence type="ECO:0000256" key="2">
    <source>
        <dbReference type="ARBA" id="ARBA00022692"/>
    </source>
</evidence>
<dbReference type="OrthoDB" id="162334at2"/>
<comment type="similarity">
    <text evidence="6">Belongs to the ABC-2 integral membrane protein family.</text>
</comment>
<proteinExistence type="inferred from homology"/>
<keyword evidence="4 6" id="KW-0472">Membrane</keyword>
<dbReference type="GO" id="GO:0140359">
    <property type="term" value="F:ABC-type transporter activity"/>
    <property type="evidence" value="ECO:0007669"/>
    <property type="project" value="InterPro"/>
</dbReference>
<keyword evidence="3 6" id="KW-1133">Transmembrane helix</keyword>
<evidence type="ECO:0000256" key="5">
    <source>
        <dbReference type="ARBA" id="ARBA00023251"/>
    </source>
</evidence>
<accession>A0A3L7ARL0</accession>
<dbReference type="PANTHER" id="PTHR43229">
    <property type="entry name" value="NODULATION PROTEIN J"/>
    <property type="match status" value="1"/>
</dbReference>
<name>A0A3L7ARL0_9MICO</name>
<evidence type="ECO:0000259" key="7">
    <source>
        <dbReference type="PROSITE" id="PS51012"/>
    </source>
</evidence>
<dbReference type="GO" id="GO:0043190">
    <property type="term" value="C:ATP-binding cassette (ABC) transporter complex"/>
    <property type="evidence" value="ECO:0007669"/>
    <property type="project" value="InterPro"/>
</dbReference>
<dbReference type="Proteomes" id="UP000269438">
    <property type="component" value="Unassembled WGS sequence"/>
</dbReference>
<evidence type="ECO:0000256" key="4">
    <source>
        <dbReference type="ARBA" id="ARBA00023136"/>
    </source>
</evidence>
<comment type="subcellular location">
    <subcellularLocation>
        <location evidence="6">Cell membrane</location>
        <topology evidence="6">Multi-pass membrane protein</topology>
    </subcellularLocation>
    <subcellularLocation>
        <location evidence="1">Membrane</location>
        <topology evidence="1">Multi-pass membrane protein</topology>
    </subcellularLocation>
</comment>
<reference evidence="8 9" key="1">
    <citation type="submission" date="2018-10" db="EMBL/GenBank/DDBJ databases">
        <authorList>
            <person name="Li J."/>
        </authorList>
    </citation>
    <scope>NUCLEOTIDE SEQUENCE [LARGE SCALE GENOMIC DNA]</scope>
    <source>
        <strain evidence="8 9">JCM 11654</strain>
    </source>
</reference>
<feature type="transmembrane region" description="Helical" evidence="6">
    <location>
        <begin position="109"/>
        <end position="137"/>
    </location>
</feature>
<keyword evidence="9" id="KW-1185">Reference proteome</keyword>
<evidence type="ECO:0000313" key="8">
    <source>
        <dbReference type="EMBL" id="RLP83136.1"/>
    </source>
</evidence>
<dbReference type="PANTHER" id="PTHR43229:SF2">
    <property type="entry name" value="NODULATION PROTEIN J"/>
    <property type="match status" value="1"/>
</dbReference>
<gene>
    <name evidence="8" type="ORF">D9V34_07855</name>
</gene>
<feature type="transmembrane region" description="Helical" evidence="6">
    <location>
        <begin position="149"/>
        <end position="171"/>
    </location>
</feature>
<dbReference type="InterPro" id="IPR000412">
    <property type="entry name" value="ABC_2_transport"/>
</dbReference>
<evidence type="ECO:0000313" key="9">
    <source>
        <dbReference type="Proteomes" id="UP000269438"/>
    </source>
</evidence>
<dbReference type="EMBL" id="RCUY01000005">
    <property type="protein sequence ID" value="RLP83136.1"/>
    <property type="molecule type" value="Genomic_DNA"/>
</dbReference>
<feature type="transmembrane region" description="Helical" evidence="6">
    <location>
        <begin position="262"/>
        <end position="283"/>
    </location>
</feature>
<evidence type="ECO:0000256" key="1">
    <source>
        <dbReference type="ARBA" id="ARBA00004141"/>
    </source>
</evidence>
<dbReference type="InterPro" id="IPR047817">
    <property type="entry name" value="ABC2_TM_bact-type"/>
</dbReference>
<feature type="transmembrane region" description="Helical" evidence="6">
    <location>
        <begin position="64"/>
        <end position="89"/>
    </location>
</feature>
<keyword evidence="2 6" id="KW-0812">Transmembrane</keyword>